<sequence length="122" mass="13248">MQIWTVIEADLDSSQAEIAWLTVVACSLLLAGKLPSWSTLRTYLLSLSDQASYLLGHGEASLGSPDQSLVANCLYPIIRHSHEMSGFRASSAWIQVCGKCWRVKETVSELSSIPSPGLVRVG</sequence>
<accession>A0AAV3YDZ1</accession>
<organism evidence="1 2">
    <name type="scientific">Plakobranchus ocellatus</name>
    <dbReference type="NCBI Taxonomy" id="259542"/>
    <lineage>
        <taxon>Eukaryota</taxon>
        <taxon>Metazoa</taxon>
        <taxon>Spiralia</taxon>
        <taxon>Lophotrochozoa</taxon>
        <taxon>Mollusca</taxon>
        <taxon>Gastropoda</taxon>
        <taxon>Heterobranchia</taxon>
        <taxon>Euthyneura</taxon>
        <taxon>Panpulmonata</taxon>
        <taxon>Sacoglossa</taxon>
        <taxon>Placobranchoidea</taxon>
        <taxon>Plakobranchidae</taxon>
        <taxon>Plakobranchus</taxon>
    </lineage>
</organism>
<proteinExistence type="predicted"/>
<protein>
    <submittedName>
        <fullName evidence="1">Uncharacterized protein</fullName>
    </submittedName>
</protein>
<name>A0AAV3YDZ1_9GAST</name>
<evidence type="ECO:0000313" key="2">
    <source>
        <dbReference type="Proteomes" id="UP000735302"/>
    </source>
</evidence>
<gene>
    <name evidence="1" type="ORF">PoB_000776500</name>
</gene>
<evidence type="ECO:0000313" key="1">
    <source>
        <dbReference type="EMBL" id="GFN81259.1"/>
    </source>
</evidence>
<reference evidence="1 2" key="1">
    <citation type="journal article" date="2021" name="Elife">
        <title>Chloroplast acquisition without the gene transfer in kleptoplastic sea slugs, Plakobranchus ocellatus.</title>
        <authorList>
            <person name="Maeda T."/>
            <person name="Takahashi S."/>
            <person name="Yoshida T."/>
            <person name="Shimamura S."/>
            <person name="Takaki Y."/>
            <person name="Nagai Y."/>
            <person name="Toyoda A."/>
            <person name="Suzuki Y."/>
            <person name="Arimoto A."/>
            <person name="Ishii H."/>
            <person name="Satoh N."/>
            <person name="Nishiyama T."/>
            <person name="Hasebe M."/>
            <person name="Maruyama T."/>
            <person name="Minagawa J."/>
            <person name="Obokata J."/>
            <person name="Shigenobu S."/>
        </authorList>
    </citation>
    <scope>NUCLEOTIDE SEQUENCE [LARGE SCALE GENOMIC DNA]</scope>
</reference>
<dbReference type="EMBL" id="BLXT01000921">
    <property type="protein sequence ID" value="GFN81259.1"/>
    <property type="molecule type" value="Genomic_DNA"/>
</dbReference>
<dbReference type="Proteomes" id="UP000735302">
    <property type="component" value="Unassembled WGS sequence"/>
</dbReference>
<comment type="caution">
    <text evidence="1">The sequence shown here is derived from an EMBL/GenBank/DDBJ whole genome shotgun (WGS) entry which is preliminary data.</text>
</comment>
<dbReference type="AlphaFoldDB" id="A0AAV3YDZ1"/>
<keyword evidence="2" id="KW-1185">Reference proteome</keyword>